<organism evidence="5 6">
    <name type="scientific">Priestia koreensis</name>
    <dbReference type="NCBI Taxonomy" id="284581"/>
    <lineage>
        <taxon>Bacteria</taxon>
        <taxon>Bacillati</taxon>
        <taxon>Bacillota</taxon>
        <taxon>Bacilli</taxon>
        <taxon>Bacillales</taxon>
        <taxon>Bacillaceae</taxon>
        <taxon>Priestia</taxon>
    </lineage>
</organism>
<dbReference type="PANTHER" id="PTHR43708">
    <property type="entry name" value="CONSERVED EXPRESSED OXIDOREDUCTASE (EUROFUNG)"/>
    <property type="match status" value="1"/>
</dbReference>
<dbReference type="GO" id="GO:0000166">
    <property type="term" value="F:nucleotide binding"/>
    <property type="evidence" value="ECO:0007669"/>
    <property type="project" value="InterPro"/>
</dbReference>
<evidence type="ECO:0000313" key="6">
    <source>
        <dbReference type="Proteomes" id="UP000037558"/>
    </source>
</evidence>
<dbReference type="Pfam" id="PF01408">
    <property type="entry name" value="GFO_IDH_MocA"/>
    <property type="match status" value="1"/>
</dbReference>
<evidence type="ECO:0000256" key="2">
    <source>
        <dbReference type="ARBA" id="ARBA00023002"/>
    </source>
</evidence>
<dbReference type="SUPFAM" id="SSF51735">
    <property type="entry name" value="NAD(P)-binding Rossmann-fold domains"/>
    <property type="match status" value="1"/>
</dbReference>
<keyword evidence="2" id="KW-0560">Oxidoreductase</keyword>
<evidence type="ECO:0000259" key="3">
    <source>
        <dbReference type="Pfam" id="PF01408"/>
    </source>
</evidence>
<feature type="domain" description="Gfo/Idh/MocA-like oxidoreductase C-terminal" evidence="4">
    <location>
        <begin position="133"/>
        <end position="346"/>
    </location>
</feature>
<reference evidence="6" key="1">
    <citation type="submission" date="2015-08" db="EMBL/GenBank/DDBJ databases">
        <title>Fjat-14210 dsm16467.</title>
        <authorList>
            <person name="Liu B."/>
            <person name="Wang J."/>
            <person name="Zhu Y."/>
            <person name="Liu G."/>
            <person name="Chen Q."/>
            <person name="Chen Z."/>
            <person name="Lan J."/>
            <person name="Che J."/>
            <person name="Ge C."/>
            <person name="Shi H."/>
            <person name="Pan Z."/>
            <person name="Liu X."/>
        </authorList>
    </citation>
    <scope>NUCLEOTIDE SEQUENCE [LARGE SCALE GENOMIC DNA]</scope>
    <source>
        <strain evidence="6">DSM 16467</strain>
    </source>
</reference>
<dbReference type="GO" id="GO:0016491">
    <property type="term" value="F:oxidoreductase activity"/>
    <property type="evidence" value="ECO:0007669"/>
    <property type="project" value="UniProtKB-KW"/>
</dbReference>
<protein>
    <submittedName>
        <fullName evidence="5">Oxidoreductase</fullName>
    </submittedName>
</protein>
<evidence type="ECO:0000313" key="5">
    <source>
        <dbReference type="EMBL" id="KOO50889.1"/>
    </source>
</evidence>
<dbReference type="Pfam" id="PF02894">
    <property type="entry name" value="GFO_IDH_MocA_C"/>
    <property type="match status" value="1"/>
</dbReference>
<dbReference type="EMBL" id="LILC01000002">
    <property type="protein sequence ID" value="KOO50889.1"/>
    <property type="molecule type" value="Genomic_DNA"/>
</dbReference>
<dbReference type="Gene3D" id="3.30.360.10">
    <property type="entry name" value="Dihydrodipicolinate Reductase, domain 2"/>
    <property type="match status" value="1"/>
</dbReference>
<dbReference type="AlphaFoldDB" id="A0A0M0LIK5"/>
<dbReference type="NCBIfam" id="NF008607">
    <property type="entry name" value="PRK11579.1"/>
    <property type="match status" value="1"/>
</dbReference>
<dbReference type="OrthoDB" id="9815825at2"/>
<dbReference type="InterPro" id="IPR004104">
    <property type="entry name" value="Gfo/Idh/MocA-like_OxRdtase_C"/>
</dbReference>
<dbReference type="InterPro" id="IPR036291">
    <property type="entry name" value="NAD(P)-bd_dom_sf"/>
</dbReference>
<evidence type="ECO:0000259" key="4">
    <source>
        <dbReference type="Pfam" id="PF02894"/>
    </source>
</evidence>
<dbReference type="STRING" id="284581.AMD01_03935"/>
<dbReference type="InterPro" id="IPR000683">
    <property type="entry name" value="Gfo/Idh/MocA-like_OxRdtase_N"/>
</dbReference>
<dbReference type="InterPro" id="IPR051317">
    <property type="entry name" value="Gfo/Idh/MocA_oxidoreduct"/>
</dbReference>
<dbReference type="PANTHER" id="PTHR43708:SF5">
    <property type="entry name" value="CONSERVED EXPRESSED OXIDOREDUCTASE (EUROFUNG)-RELATED"/>
    <property type="match status" value="1"/>
</dbReference>
<accession>A0A0M0LIK5</accession>
<dbReference type="PATRIC" id="fig|284581.3.peg.1091"/>
<dbReference type="RefSeq" id="WP_053400065.1">
    <property type="nucleotide sequence ID" value="NZ_LILC01000002.1"/>
</dbReference>
<evidence type="ECO:0000256" key="1">
    <source>
        <dbReference type="ARBA" id="ARBA00010928"/>
    </source>
</evidence>
<keyword evidence="6" id="KW-1185">Reference proteome</keyword>
<proteinExistence type="inferred from homology"/>
<sequence>MDKVKVGLVGYGFSGQTFHAPLLKALSEFEITKVMSSNPEKVREDLGNVDVVSSIEGVLEDESIELVVITTPNTFHFDMAKKSLQANKHVVIEKPMVVESEEGLELIDLAEKHDRMLSVYQNRRFDNDFLTIKKLLSEDQLGEVYSYEAHFNRFRPETRDRWRERPGKGAGMLYDLGSHLVDQALHLFGKPNFVQADVFPQRDGSEVDDYFHITLGYDKLRVMLHSGSVVLEAGPRYQVHGRKGSFLKYGMDGQEDALKAGKNVQDDDWGTDLPERYGKLVTESESGVKEERVETVSGSYPTYYKEVYAHLREGKANPVPAQEGLLTIQILEAAKRSSEEKRVIDL</sequence>
<feature type="domain" description="Gfo/Idh/MocA-like oxidoreductase N-terminal" evidence="3">
    <location>
        <begin position="4"/>
        <end position="120"/>
    </location>
</feature>
<comment type="caution">
    <text evidence="5">The sequence shown here is derived from an EMBL/GenBank/DDBJ whole genome shotgun (WGS) entry which is preliminary data.</text>
</comment>
<name>A0A0M0LIK5_9BACI</name>
<comment type="similarity">
    <text evidence="1">Belongs to the Gfo/Idh/MocA family.</text>
</comment>
<dbReference type="Gene3D" id="3.40.50.720">
    <property type="entry name" value="NAD(P)-binding Rossmann-like Domain"/>
    <property type="match status" value="1"/>
</dbReference>
<dbReference type="Proteomes" id="UP000037558">
    <property type="component" value="Unassembled WGS sequence"/>
</dbReference>
<gene>
    <name evidence="5" type="ORF">AMD01_03935</name>
</gene>